<comment type="caution">
    <text evidence="1">The sequence shown here is derived from an EMBL/GenBank/DDBJ whole genome shotgun (WGS) entry which is preliminary data.</text>
</comment>
<evidence type="ECO:0000313" key="2">
    <source>
        <dbReference type="Proteomes" id="UP000485880"/>
    </source>
</evidence>
<dbReference type="Proteomes" id="UP000485880">
    <property type="component" value="Unassembled WGS sequence"/>
</dbReference>
<gene>
    <name evidence="1" type="ORF">MPC4_20026</name>
</gene>
<sequence>MFQHVILDLFYETRRAALSQDLALANQRK</sequence>
<proteinExistence type="predicted"/>
<accession>A0A8B6M4U6</accession>
<reference evidence="1 2" key="1">
    <citation type="submission" date="2019-05" db="EMBL/GenBank/DDBJ databases">
        <authorList>
            <person name="Farhan Ul Haque M."/>
        </authorList>
    </citation>
    <scope>NUCLEOTIDE SEQUENCE [LARGE SCALE GENOMIC DNA]</scope>
    <source>
        <strain evidence="1">2</strain>
    </source>
</reference>
<dbReference type="EMBL" id="CABFMQ020000076">
    <property type="protein sequence ID" value="VTZ49816.1"/>
    <property type="molecule type" value="Genomic_DNA"/>
</dbReference>
<protein>
    <submittedName>
        <fullName evidence="1">Uncharacterized protein</fullName>
    </submittedName>
</protein>
<evidence type="ECO:0000313" key="1">
    <source>
        <dbReference type="EMBL" id="VTZ49816.1"/>
    </source>
</evidence>
<dbReference type="AlphaFoldDB" id="A0A8B6M4U6"/>
<name>A0A8B6M4U6_METTU</name>
<organism evidence="1 2">
    <name type="scientific">Methylocella tundrae</name>
    <dbReference type="NCBI Taxonomy" id="227605"/>
    <lineage>
        <taxon>Bacteria</taxon>
        <taxon>Pseudomonadati</taxon>
        <taxon>Pseudomonadota</taxon>
        <taxon>Alphaproteobacteria</taxon>
        <taxon>Hyphomicrobiales</taxon>
        <taxon>Beijerinckiaceae</taxon>
        <taxon>Methylocella</taxon>
    </lineage>
</organism>
<keyword evidence="2" id="KW-1185">Reference proteome</keyword>